<reference evidence="1 2" key="1">
    <citation type="journal article" date="2015" name="Genome Biol. Evol.">
        <title>Comparative Genomics of a Bacterivorous Green Alga Reveals Evolutionary Causalities and Consequences of Phago-Mixotrophic Mode of Nutrition.</title>
        <authorList>
            <person name="Burns J.A."/>
            <person name="Paasch A."/>
            <person name="Narechania A."/>
            <person name="Kim E."/>
        </authorList>
    </citation>
    <scope>NUCLEOTIDE SEQUENCE [LARGE SCALE GENOMIC DNA]</scope>
    <source>
        <strain evidence="1 2">PLY_AMNH</strain>
    </source>
</reference>
<gene>
    <name evidence="1" type="ORF">CYMTET_14802</name>
</gene>
<dbReference type="AlphaFoldDB" id="A0AAE0GFU6"/>
<comment type="caution">
    <text evidence="1">The sequence shown here is derived from an EMBL/GenBank/DDBJ whole genome shotgun (WGS) entry which is preliminary data.</text>
</comment>
<evidence type="ECO:0000313" key="1">
    <source>
        <dbReference type="EMBL" id="KAK3277178.1"/>
    </source>
</evidence>
<dbReference type="Gene3D" id="2.60.120.1520">
    <property type="match status" value="1"/>
</dbReference>
<evidence type="ECO:0008006" key="3">
    <source>
        <dbReference type="Google" id="ProtNLM"/>
    </source>
</evidence>
<evidence type="ECO:0000313" key="2">
    <source>
        <dbReference type="Proteomes" id="UP001190700"/>
    </source>
</evidence>
<keyword evidence="2" id="KW-1185">Reference proteome</keyword>
<proteinExistence type="predicted"/>
<sequence length="117" mass="13152">MGNRNIPKFIHEELISRITQLNEVQMLASRAKRTLDWRFTLNVYKEKNSQQAGFDWHKDIAANGEITSITTILGLADFEIRPEDGTSFSTSSFPLTPGSVVLLSGESRWRIVSIAPS</sequence>
<dbReference type="Proteomes" id="UP001190700">
    <property type="component" value="Unassembled WGS sequence"/>
</dbReference>
<dbReference type="EMBL" id="LGRX02006224">
    <property type="protein sequence ID" value="KAK3277178.1"/>
    <property type="molecule type" value="Genomic_DNA"/>
</dbReference>
<organism evidence="1 2">
    <name type="scientific">Cymbomonas tetramitiformis</name>
    <dbReference type="NCBI Taxonomy" id="36881"/>
    <lineage>
        <taxon>Eukaryota</taxon>
        <taxon>Viridiplantae</taxon>
        <taxon>Chlorophyta</taxon>
        <taxon>Pyramimonadophyceae</taxon>
        <taxon>Pyramimonadales</taxon>
        <taxon>Pyramimonadaceae</taxon>
        <taxon>Cymbomonas</taxon>
    </lineage>
</organism>
<name>A0AAE0GFU6_9CHLO</name>
<protein>
    <recommendedName>
        <fullName evidence="3">2OG-Fe(II) oxygenase</fullName>
    </recommendedName>
</protein>
<accession>A0AAE0GFU6</accession>